<evidence type="ECO:0000313" key="3">
    <source>
        <dbReference type="Proteomes" id="UP001309299"/>
    </source>
</evidence>
<feature type="region of interest" description="Disordered" evidence="1">
    <location>
        <begin position="50"/>
        <end position="85"/>
    </location>
</feature>
<proteinExistence type="predicted"/>
<feature type="compositionally biased region" description="Basic and acidic residues" evidence="1">
    <location>
        <begin position="50"/>
        <end position="65"/>
    </location>
</feature>
<name>A0AB35XK59_9ACTN</name>
<dbReference type="AlphaFoldDB" id="A0AB35XK59"/>
<protein>
    <submittedName>
        <fullName evidence="2">Uncharacterized protein</fullName>
    </submittedName>
</protein>
<dbReference type="Proteomes" id="UP001309299">
    <property type="component" value="Unassembled WGS sequence"/>
</dbReference>
<accession>A0AB35XK59</accession>
<dbReference type="EMBL" id="JBAKUA010000029">
    <property type="protein sequence ID" value="MEH1547749.1"/>
    <property type="molecule type" value="Genomic_DNA"/>
</dbReference>
<organism evidence="2 3">
    <name type="scientific">Cutibacterium avidum</name>
    <dbReference type="NCBI Taxonomy" id="33010"/>
    <lineage>
        <taxon>Bacteria</taxon>
        <taxon>Bacillati</taxon>
        <taxon>Actinomycetota</taxon>
        <taxon>Actinomycetes</taxon>
        <taxon>Propionibacteriales</taxon>
        <taxon>Propionibacteriaceae</taxon>
        <taxon>Cutibacterium</taxon>
    </lineage>
</organism>
<dbReference type="RefSeq" id="WP_016665685.1">
    <property type="nucleotide sequence ID" value="NZ_CABKSM010000001.1"/>
</dbReference>
<reference evidence="2" key="1">
    <citation type="submission" date="2024-02" db="EMBL/GenBank/DDBJ databases">
        <title>Bacterial skin colonization with Propionibacterium avidum as a risk factor for Periprosthetic Joint Infections - a single-center prospective study.</title>
        <authorList>
            <person name="Achermann Y."/>
        </authorList>
    </citation>
    <scope>NUCLEOTIDE SEQUENCE</scope>
    <source>
        <strain evidence="2">PAVI-2017310195</strain>
    </source>
</reference>
<comment type="caution">
    <text evidence="2">The sequence shown here is derived from an EMBL/GenBank/DDBJ whole genome shotgun (WGS) entry which is preliminary data.</text>
</comment>
<evidence type="ECO:0000256" key="1">
    <source>
        <dbReference type="SAM" id="MobiDB-lite"/>
    </source>
</evidence>
<feature type="compositionally biased region" description="Low complexity" evidence="1">
    <location>
        <begin position="75"/>
        <end position="85"/>
    </location>
</feature>
<sequence length="85" mass="9953">MGYMDDEIKAAKAALAAAEAKRKQRELDIDARVVVLLNELDHEVYEKLRHRAQREFDQRDAEAKARRSRRRKEAAQQPTQQHAQQ</sequence>
<gene>
    <name evidence="2" type="ORF">V7F78_12260</name>
</gene>
<evidence type="ECO:0000313" key="2">
    <source>
        <dbReference type="EMBL" id="MEH1547749.1"/>
    </source>
</evidence>